<dbReference type="Proteomes" id="UP000612456">
    <property type="component" value="Unassembled WGS sequence"/>
</dbReference>
<organism evidence="9 10">
    <name type="scientific">Paenibacillus nasutitermitis</name>
    <dbReference type="NCBI Taxonomy" id="1652958"/>
    <lineage>
        <taxon>Bacteria</taxon>
        <taxon>Bacillati</taxon>
        <taxon>Bacillota</taxon>
        <taxon>Bacilli</taxon>
        <taxon>Bacillales</taxon>
        <taxon>Paenibacillaceae</taxon>
        <taxon>Paenibacillus</taxon>
    </lineage>
</organism>
<keyword evidence="6 7" id="KW-0472">Membrane</keyword>
<dbReference type="PANTHER" id="PTHR43227">
    <property type="entry name" value="BLL4140 PROTEIN"/>
    <property type="match status" value="1"/>
</dbReference>
<evidence type="ECO:0000259" key="8">
    <source>
        <dbReference type="PROSITE" id="PS50928"/>
    </source>
</evidence>
<dbReference type="AlphaFoldDB" id="A0A916ZKK8"/>
<dbReference type="GO" id="GO:0005886">
    <property type="term" value="C:plasma membrane"/>
    <property type="evidence" value="ECO:0007669"/>
    <property type="project" value="UniProtKB-SubCell"/>
</dbReference>
<reference evidence="9" key="1">
    <citation type="journal article" date="2014" name="Int. J. Syst. Evol. Microbiol.">
        <title>Complete genome sequence of Corynebacterium casei LMG S-19264T (=DSM 44701T), isolated from a smear-ripened cheese.</title>
        <authorList>
            <consortium name="US DOE Joint Genome Institute (JGI-PGF)"/>
            <person name="Walter F."/>
            <person name="Albersmeier A."/>
            <person name="Kalinowski J."/>
            <person name="Ruckert C."/>
        </authorList>
    </citation>
    <scope>NUCLEOTIDE SEQUENCE</scope>
    <source>
        <strain evidence="9">CGMCC 1.15178</strain>
    </source>
</reference>
<feature type="transmembrane region" description="Helical" evidence="7">
    <location>
        <begin position="122"/>
        <end position="142"/>
    </location>
</feature>
<feature type="transmembrane region" description="Helical" evidence="7">
    <location>
        <begin position="27"/>
        <end position="51"/>
    </location>
</feature>
<comment type="subcellular location">
    <subcellularLocation>
        <location evidence="1 7">Cell membrane</location>
        <topology evidence="1 7">Multi-pass membrane protein</topology>
    </subcellularLocation>
</comment>
<feature type="domain" description="ABC transmembrane type-1" evidence="8">
    <location>
        <begin position="85"/>
        <end position="300"/>
    </location>
</feature>
<keyword evidence="5 7" id="KW-1133">Transmembrane helix</keyword>
<sequence>MHLKSDTSIGPKKTKNQIRIRELPLHLMLLPGIIIILIFSYVPMAGLIIAFQKFIPAKGLFGDQEWIGWGNFDYVFSMPNTMNVLQNTVIIAGWKIVLGLLVPITVAILLNEIGSSLLKRSIQTVIYFPYFLSWVVFGSIVVDLLSPSGGLFNQFLGLFGIEPIHFLGSNEFFRETIIFTDTWKDFGYGTIVYLAAITTINPSTYEAAKIDGANKWQQTWHVTLPGMRMIIVLMMVLSLGQVLNAGFDQIFNLYSPIVYETGDIIDTMVYRLGLENAKYGPSAAIGMFKSIVSLIFISISYYAAYRLFDYRLF</sequence>
<evidence type="ECO:0000313" key="10">
    <source>
        <dbReference type="Proteomes" id="UP000612456"/>
    </source>
</evidence>
<proteinExistence type="inferred from homology"/>
<keyword evidence="3" id="KW-1003">Cell membrane</keyword>
<accession>A0A916ZKK8</accession>
<comment type="similarity">
    <text evidence="7">Belongs to the binding-protein-dependent transport system permease family.</text>
</comment>
<comment type="caution">
    <text evidence="9">The sequence shown here is derived from an EMBL/GenBank/DDBJ whole genome shotgun (WGS) entry which is preliminary data.</text>
</comment>
<dbReference type="EMBL" id="BMHP01000018">
    <property type="protein sequence ID" value="GGE02148.1"/>
    <property type="molecule type" value="Genomic_DNA"/>
</dbReference>
<evidence type="ECO:0000256" key="1">
    <source>
        <dbReference type="ARBA" id="ARBA00004651"/>
    </source>
</evidence>
<feature type="transmembrane region" description="Helical" evidence="7">
    <location>
        <begin position="89"/>
        <end position="110"/>
    </location>
</feature>
<feature type="transmembrane region" description="Helical" evidence="7">
    <location>
        <begin position="283"/>
        <end position="304"/>
    </location>
</feature>
<evidence type="ECO:0000256" key="6">
    <source>
        <dbReference type="ARBA" id="ARBA00023136"/>
    </source>
</evidence>
<dbReference type="GO" id="GO:0055085">
    <property type="term" value="P:transmembrane transport"/>
    <property type="evidence" value="ECO:0007669"/>
    <property type="project" value="InterPro"/>
</dbReference>
<dbReference type="InterPro" id="IPR000515">
    <property type="entry name" value="MetI-like"/>
</dbReference>
<keyword evidence="4 7" id="KW-0812">Transmembrane</keyword>
<name>A0A916ZKK8_9BACL</name>
<dbReference type="PROSITE" id="PS50928">
    <property type="entry name" value="ABC_TM1"/>
    <property type="match status" value="1"/>
</dbReference>
<evidence type="ECO:0000256" key="2">
    <source>
        <dbReference type="ARBA" id="ARBA00022448"/>
    </source>
</evidence>
<evidence type="ECO:0000256" key="5">
    <source>
        <dbReference type="ARBA" id="ARBA00022989"/>
    </source>
</evidence>
<dbReference type="PANTHER" id="PTHR43227:SF11">
    <property type="entry name" value="BLL4140 PROTEIN"/>
    <property type="match status" value="1"/>
</dbReference>
<dbReference type="Gene3D" id="1.10.3720.10">
    <property type="entry name" value="MetI-like"/>
    <property type="match status" value="1"/>
</dbReference>
<evidence type="ECO:0000256" key="7">
    <source>
        <dbReference type="RuleBase" id="RU363032"/>
    </source>
</evidence>
<dbReference type="InterPro" id="IPR035906">
    <property type="entry name" value="MetI-like_sf"/>
</dbReference>
<evidence type="ECO:0000256" key="4">
    <source>
        <dbReference type="ARBA" id="ARBA00022692"/>
    </source>
</evidence>
<feature type="transmembrane region" description="Helical" evidence="7">
    <location>
        <begin position="186"/>
        <end position="208"/>
    </location>
</feature>
<evidence type="ECO:0000256" key="3">
    <source>
        <dbReference type="ARBA" id="ARBA00022475"/>
    </source>
</evidence>
<feature type="transmembrane region" description="Helical" evidence="7">
    <location>
        <begin position="229"/>
        <end position="247"/>
    </location>
</feature>
<gene>
    <name evidence="9" type="ORF">GCM10010911_71490</name>
</gene>
<dbReference type="SUPFAM" id="SSF161098">
    <property type="entry name" value="MetI-like"/>
    <property type="match status" value="1"/>
</dbReference>
<keyword evidence="10" id="KW-1185">Reference proteome</keyword>
<dbReference type="RefSeq" id="WP_189000914.1">
    <property type="nucleotide sequence ID" value="NZ_BMHP01000018.1"/>
</dbReference>
<evidence type="ECO:0000313" key="9">
    <source>
        <dbReference type="EMBL" id="GGE02148.1"/>
    </source>
</evidence>
<dbReference type="InterPro" id="IPR050809">
    <property type="entry name" value="UgpAE/MalFG_permease"/>
</dbReference>
<reference evidence="9" key="2">
    <citation type="submission" date="2020-09" db="EMBL/GenBank/DDBJ databases">
        <authorList>
            <person name="Sun Q."/>
            <person name="Zhou Y."/>
        </authorList>
    </citation>
    <scope>NUCLEOTIDE SEQUENCE</scope>
    <source>
        <strain evidence="9">CGMCC 1.15178</strain>
    </source>
</reference>
<dbReference type="Pfam" id="PF00528">
    <property type="entry name" value="BPD_transp_1"/>
    <property type="match status" value="1"/>
</dbReference>
<dbReference type="CDD" id="cd06261">
    <property type="entry name" value="TM_PBP2"/>
    <property type="match status" value="1"/>
</dbReference>
<protein>
    <submittedName>
        <fullName evidence="9">Sugar ABC transporter permease</fullName>
    </submittedName>
</protein>
<keyword evidence="2 7" id="KW-0813">Transport</keyword>